<dbReference type="Proteomes" id="UP000267164">
    <property type="component" value="Chromosome"/>
</dbReference>
<evidence type="ECO:0000313" key="1">
    <source>
        <dbReference type="EMBL" id="AYF74086.1"/>
    </source>
</evidence>
<dbReference type="RefSeq" id="WP_120736009.1">
    <property type="nucleotide sequence ID" value="NZ_CP032568.1"/>
</dbReference>
<dbReference type="EMBL" id="CP032568">
    <property type="protein sequence ID" value="AYF74086.1"/>
    <property type="molecule type" value="Genomic_DNA"/>
</dbReference>
<dbReference type="AlphaFoldDB" id="A0A386Z8W9"/>
<dbReference type="KEGG" id="nyu:D7D52_09655"/>
<organism evidence="1 2">
    <name type="scientific">Nocardia yunnanensis</name>
    <dbReference type="NCBI Taxonomy" id="2382165"/>
    <lineage>
        <taxon>Bacteria</taxon>
        <taxon>Bacillati</taxon>
        <taxon>Actinomycetota</taxon>
        <taxon>Actinomycetes</taxon>
        <taxon>Mycobacteriales</taxon>
        <taxon>Nocardiaceae</taxon>
        <taxon>Nocardia</taxon>
    </lineage>
</organism>
<reference evidence="1 2" key="1">
    <citation type="submission" date="2018-09" db="EMBL/GenBank/DDBJ databases">
        <title>Nocardia yunnanensis sp. nov., an actinomycete isolated from a soil sample.</title>
        <authorList>
            <person name="Zhang J."/>
        </authorList>
    </citation>
    <scope>NUCLEOTIDE SEQUENCE [LARGE SCALE GENOMIC DNA]</scope>
    <source>
        <strain evidence="1 2">CFHS0054</strain>
    </source>
</reference>
<evidence type="ECO:0000313" key="2">
    <source>
        <dbReference type="Proteomes" id="UP000267164"/>
    </source>
</evidence>
<dbReference type="OrthoDB" id="4312010at2"/>
<gene>
    <name evidence="1" type="ORF">D7D52_09655</name>
</gene>
<sequence length="119" mass="13513">MDDWSNAPVKDRAAAHNRLSINLGDHDRRLLCVNLPLQVMAQTLRDHGHPEGDGASAYTLARRFLREFPRYPVTRITIRPGEAYLAPTENMLHDGHAVPDGHLDLQFSCRGRFRPPHAR</sequence>
<name>A0A386Z8W9_9NOCA</name>
<protein>
    <submittedName>
        <fullName evidence="1">Uncharacterized protein</fullName>
    </submittedName>
</protein>
<proteinExistence type="predicted"/>
<keyword evidence="2" id="KW-1185">Reference proteome</keyword>
<accession>A0A386Z8W9</accession>